<dbReference type="HAMAP" id="MF_00252">
    <property type="entry name" value="Lys_tRNA_synth_class2"/>
    <property type="match status" value="1"/>
</dbReference>
<dbReference type="InterPro" id="IPR006195">
    <property type="entry name" value="aa-tRNA-synth_II"/>
</dbReference>
<dbReference type="PRINTS" id="PR00982">
    <property type="entry name" value="TRNASYNTHLYS"/>
</dbReference>
<evidence type="ECO:0000256" key="8">
    <source>
        <dbReference type="SAM" id="Phobius"/>
    </source>
</evidence>
<evidence type="ECO:0000256" key="7">
    <source>
        <dbReference type="ARBA" id="ARBA00030563"/>
    </source>
</evidence>
<keyword evidence="3" id="KW-0479">Metal-binding</keyword>
<evidence type="ECO:0000313" key="11">
    <source>
        <dbReference type="Proteomes" id="UP000030690"/>
    </source>
</evidence>
<dbReference type="EC" id="6.1.1.6" evidence="1"/>
<keyword evidence="6" id="KW-0030">Aminoacyl-tRNA synthetase</keyword>
<dbReference type="PANTHER" id="PTHR42918:SF15">
    <property type="entry name" value="LYSINE--TRNA LIGASE, CHLOROPLASTIC_MITOCHONDRIAL"/>
    <property type="match status" value="1"/>
</dbReference>
<dbReference type="Gene3D" id="2.40.50.140">
    <property type="entry name" value="Nucleic acid-binding proteins"/>
    <property type="match status" value="1"/>
</dbReference>
<dbReference type="InterPro" id="IPR018149">
    <property type="entry name" value="Lys-tRNA-synth_II_C"/>
</dbReference>
<dbReference type="CDD" id="cd04322">
    <property type="entry name" value="LysRS_N"/>
    <property type="match status" value="1"/>
</dbReference>
<dbReference type="GO" id="GO:0000049">
    <property type="term" value="F:tRNA binding"/>
    <property type="evidence" value="ECO:0007669"/>
    <property type="project" value="TreeGrafter"/>
</dbReference>
<gene>
    <name evidence="10" type="ORF">PFFVO_04790</name>
</gene>
<reference evidence="10 11" key="1">
    <citation type="submission" date="2013-02" db="EMBL/GenBank/DDBJ databases">
        <title>The Genome Annotation of Plasmodium falciparum Vietnam Oak-Knoll (FVO).</title>
        <authorList>
            <consortium name="The Broad Institute Genome Sequencing Platform"/>
            <consortium name="The Broad Institute Genome Sequencing Center for Infectious Disease"/>
            <person name="Neafsey D."/>
            <person name="Hoffman S."/>
            <person name="Volkman S."/>
            <person name="Rosenthal P."/>
            <person name="Walker B."/>
            <person name="Young S.K."/>
            <person name="Zeng Q."/>
            <person name="Gargeya S."/>
            <person name="Fitzgerald M."/>
            <person name="Haas B."/>
            <person name="Abouelleil A."/>
            <person name="Allen A.W."/>
            <person name="Alvarado L."/>
            <person name="Arachchi H.M."/>
            <person name="Berlin A.M."/>
            <person name="Chapman S.B."/>
            <person name="Gainer-Dewar J."/>
            <person name="Goldberg J."/>
            <person name="Griggs A."/>
            <person name="Gujja S."/>
            <person name="Hansen M."/>
            <person name="Howarth C."/>
            <person name="Imamovic A."/>
            <person name="Ireland A."/>
            <person name="Larimer J."/>
            <person name="McCowan C."/>
            <person name="Murphy C."/>
            <person name="Pearson M."/>
            <person name="Poon T.W."/>
            <person name="Priest M."/>
            <person name="Roberts A."/>
            <person name="Saif S."/>
            <person name="Shea T."/>
            <person name="Sisk P."/>
            <person name="Sykes S."/>
            <person name="Wortman J."/>
            <person name="Nusbaum C."/>
            <person name="Birren B."/>
        </authorList>
    </citation>
    <scope>NUCLEOTIDE SEQUENCE [LARGE SCALE GENOMIC DNA]</scope>
    <source>
        <strain evidence="11">Vietnam Oak-Knoll (FVO)</strain>
    </source>
</reference>
<accession>A0A024V0B3</accession>
<keyword evidence="8" id="KW-0472">Membrane</keyword>
<dbReference type="GO" id="GO:0005524">
    <property type="term" value="F:ATP binding"/>
    <property type="evidence" value="ECO:0007669"/>
    <property type="project" value="UniProtKB-KW"/>
</dbReference>
<sequence>MKKKKRPYIILLFLLFPLNIFLSFSFIRYNSISFKNNQSNKNNFFFVPNECIGTICNNRKKKKHFSLYNHGKEFHERVKKLHILSDALNIDAYPSSFIKRNIKIDDLKKKFEHLKDGERDDKIYVIYGRVTVKRNNGMFMNIQDDEGNIQIYLDENLPIKGKKNDNKKINNNKIEEVPNKYHMENNTVSSILSNNNKTNNNDYVINDQSYNEKYETYNNQIMARKIIELGDFVAVKGFVRKTLRGEITLHVKDIYMLSKSLLPLPDKYKGMKDVEYKYRKRYLDFLTNNDQKDKIKTRYDIIQEIRKYLLKRNFLEVDTPILQLIPGGATAKPFETYLKSLNLILYLRISPELFLKKLIVSGISEQIFELSKCFRNEGLSSIHNPEFTMLEIYKSYTNYKYMMNFVEKIIKHLFKKFPYPSNINSSNSNTKEKKENININNKWKKISFIKILKDYTSINFLKLSFDEAYDEANKLNIHFDQPKEQLNWGLIVEEVFKKKVEPYLPHEPIHIYHLPSDTSPLAKTLNKNSRLSERFETYIGQMEIANGYSEEANALIQEKKFLSQFALKNMIKTNEKNMGIPTTFSYDQYKSNHNETDQSIKEVPNKDNTTNIYDENNKSDNNQIDYDYVTALAHGLPPTGGLGIGIDRLCMLFTNTNTIKNIVSFPIIKPHGKD</sequence>
<dbReference type="AlphaFoldDB" id="A0A024V0B3"/>
<evidence type="ECO:0000256" key="2">
    <source>
        <dbReference type="ARBA" id="ARBA00022598"/>
    </source>
</evidence>
<proteinExistence type="inferred from homology"/>
<organism evidence="10 11">
    <name type="scientific">Plasmodium falciparum Vietnam Oak-Knoll</name>
    <name type="common">FVO</name>
    <dbReference type="NCBI Taxonomy" id="1036723"/>
    <lineage>
        <taxon>Eukaryota</taxon>
        <taxon>Sar</taxon>
        <taxon>Alveolata</taxon>
        <taxon>Apicomplexa</taxon>
        <taxon>Aconoidasida</taxon>
        <taxon>Haemosporida</taxon>
        <taxon>Plasmodiidae</taxon>
        <taxon>Plasmodium</taxon>
        <taxon>Plasmodium (Laverania)</taxon>
    </lineage>
</organism>
<evidence type="ECO:0000256" key="6">
    <source>
        <dbReference type="ARBA" id="ARBA00023146"/>
    </source>
</evidence>
<reference evidence="10 11" key="2">
    <citation type="submission" date="2013-02" db="EMBL/GenBank/DDBJ databases">
        <title>The Genome Sequence of Plasmodium falciparum Vietnam Oak-Knoll (FVO).</title>
        <authorList>
            <consortium name="The Broad Institute Genome Sequencing Platform"/>
            <consortium name="The Broad Institute Genome Sequencing Center for Infectious Disease"/>
            <person name="Neafsey D."/>
            <person name="Cheeseman I."/>
            <person name="Volkman S."/>
            <person name="Adams J."/>
            <person name="Walker B."/>
            <person name="Young S.K."/>
            <person name="Zeng Q."/>
            <person name="Gargeya S."/>
            <person name="Fitzgerald M."/>
            <person name="Haas B."/>
            <person name="Abouelleil A."/>
            <person name="Alvarado L."/>
            <person name="Arachchi H.M."/>
            <person name="Berlin A.M."/>
            <person name="Chapman S.B."/>
            <person name="Dewar J."/>
            <person name="Goldberg J."/>
            <person name="Griggs A."/>
            <person name="Gujja S."/>
            <person name="Hansen M."/>
            <person name="Howarth C."/>
            <person name="Imamovic A."/>
            <person name="Larimer J."/>
            <person name="McCowan C."/>
            <person name="Murphy C."/>
            <person name="Neiman D."/>
            <person name="Pearson M."/>
            <person name="Priest M."/>
            <person name="Roberts A."/>
            <person name="Saif S."/>
            <person name="Shea T."/>
            <person name="Sisk P."/>
            <person name="Sykes S."/>
            <person name="Wortman J."/>
            <person name="Nusbaum C."/>
            <person name="Birren B."/>
        </authorList>
    </citation>
    <scope>NUCLEOTIDE SEQUENCE [LARGE SCALE GENOMIC DNA]</scope>
    <source>
        <strain evidence="11">Vietnam Oak-Knoll (FVO)</strain>
    </source>
</reference>
<evidence type="ECO:0000313" key="10">
    <source>
        <dbReference type="EMBL" id="ETW16256.1"/>
    </source>
</evidence>
<evidence type="ECO:0000256" key="5">
    <source>
        <dbReference type="ARBA" id="ARBA00022840"/>
    </source>
</evidence>
<dbReference type="InterPro" id="IPR012340">
    <property type="entry name" value="NA-bd_OB-fold"/>
</dbReference>
<keyword evidence="4" id="KW-0547">Nucleotide-binding</keyword>
<dbReference type="Pfam" id="PF00152">
    <property type="entry name" value="tRNA-synt_2"/>
    <property type="match status" value="2"/>
</dbReference>
<protein>
    <recommendedName>
        <fullName evidence="1">lysine--tRNA ligase</fullName>
        <ecNumber evidence="1">6.1.1.6</ecNumber>
    </recommendedName>
    <alternativeName>
        <fullName evidence="7">Lysyl-tRNA synthetase</fullName>
    </alternativeName>
</protein>
<evidence type="ECO:0000256" key="3">
    <source>
        <dbReference type="ARBA" id="ARBA00022723"/>
    </source>
</evidence>
<keyword evidence="5" id="KW-0067">ATP-binding</keyword>
<dbReference type="InterPro" id="IPR044136">
    <property type="entry name" value="Lys-tRNA-ligase_II_N"/>
</dbReference>
<dbReference type="GO" id="GO:0006430">
    <property type="term" value="P:lysyl-tRNA aminoacylation"/>
    <property type="evidence" value="ECO:0007669"/>
    <property type="project" value="InterPro"/>
</dbReference>
<dbReference type="InterPro" id="IPR004364">
    <property type="entry name" value="Aa-tRNA-synt_II"/>
</dbReference>
<name>A0A024V0B3_PLAFA</name>
<dbReference type="GO" id="GO:0046872">
    <property type="term" value="F:metal ion binding"/>
    <property type="evidence" value="ECO:0007669"/>
    <property type="project" value="UniProtKB-KW"/>
</dbReference>
<dbReference type="PROSITE" id="PS50862">
    <property type="entry name" value="AA_TRNA_LIGASE_II"/>
    <property type="match status" value="1"/>
</dbReference>
<evidence type="ECO:0000256" key="1">
    <source>
        <dbReference type="ARBA" id="ARBA00013166"/>
    </source>
</evidence>
<dbReference type="GO" id="GO:0005829">
    <property type="term" value="C:cytosol"/>
    <property type="evidence" value="ECO:0007669"/>
    <property type="project" value="TreeGrafter"/>
</dbReference>
<keyword evidence="8" id="KW-1133">Transmembrane helix</keyword>
<dbReference type="InterPro" id="IPR045864">
    <property type="entry name" value="aa-tRNA-synth_II/BPL/LPL"/>
</dbReference>
<feature type="domain" description="Aminoacyl-transfer RNA synthetases class-II family profile" evidence="9">
    <location>
        <begin position="301"/>
        <end position="670"/>
    </location>
</feature>
<evidence type="ECO:0000256" key="4">
    <source>
        <dbReference type="ARBA" id="ARBA00022741"/>
    </source>
</evidence>
<dbReference type="PANTHER" id="PTHR42918">
    <property type="entry name" value="LYSYL-TRNA SYNTHETASE"/>
    <property type="match status" value="1"/>
</dbReference>
<evidence type="ECO:0000259" key="9">
    <source>
        <dbReference type="PROSITE" id="PS50862"/>
    </source>
</evidence>
<keyword evidence="2 10" id="KW-0436">Ligase</keyword>
<feature type="transmembrane region" description="Helical" evidence="8">
    <location>
        <begin position="7"/>
        <end position="27"/>
    </location>
</feature>
<dbReference type="SUPFAM" id="SSF50249">
    <property type="entry name" value="Nucleic acid-binding proteins"/>
    <property type="match status" value="1"/>
</dbReference>
<dbReference type="SUPFAM" id="SSF55681">
    <property type="entry name" value="Class II aaRS and biotin synthetases"/>
    <property type="match status" value="1"/>
</dbReference>
<dbReference type="Gene3D" id="3.30.930.10">
    <property type="entry name" value="Bira Bifunctional Protein, Domain 2"/>
    <property type="match status" value="1"/>
</dbReference>
<dbReference type="Proteomes" id="UP000030690">
    <property type="component" value="Unassembled WGS sequence"/>
</dbReference>
<dbReference type="GO" id="GO:0004824">
    <property type="term" value="F:lysine-tRNA ligase activity"/>
    <property type="evidence" value="ECO:0007669"/>
    <property type="project" value="UniProtKB-EC"/>
</dbReference>
<dbReference type="EMBL" id="KI925147">
    <property type="protein sequence ID" value="ETW16256.1"/>
    <property type="molecule type" value="Genomic_DNA"/>
</dbReference>
<keyword evidence="8" id="KW-0812">Transmembrane</keyword>
<dbReference type="OrthoDB" id="21243at2759"/>
<dbReference type="InterPro" id="IPR002313">
    <property type="entry name" value="Lys-tRNA-ligase_II"/>
</dbReference>